<keyword evidence="6" id="KW-0472">Membrane</keyword>
<name>A0A183SP82_SCHSO</name>
<dbReference type="WBParaSite" id="SSLN_0000622301-mRNA-1">
    <property type="protein sequence ID" value="SSLN_0000622301-mRNA-1"/>
    <property type="gene ID" value="SSLN_0000622301"/>
</dbReference>
<dbReference type="GO" id="GO:0016263">
    <property type="term" value="F:glycoprotein-N-acetylgalactosamine 3-beta-galactosyltransferase activity"/>
    <property type="evidence" value="ECO:0007669"/>
    <property type="project" value="TreeGrafter"/>
</dbReference>
<sequence>MRYLKLPANVLICLHLNPIKPYVRQGYASGGAGYVVSRAALKNIAEGMMRNISACRSRGGAEDVNLGACAEQVGVKFVDSLDSHGKETFHPFSPGYMIDKKAMDATEWIQKYNKHPIVTGVECCSDHSVSFHYVKPSEMYTLEYLIYHLYPYGIARDIHAYEKSLTLLQDQEKHKNDDNKYHDDVEGQQMRTK</sequence>
<reference evidence="8 9" key="2">
    <citation type="submission" date="2018-11" db="EMBL/GenBank/DDBJ databases">
        <authorList>
            <consortium name="Pathogen Informatics"/>
        </authorList>
    </citation>
    <scope>NUCLEOTIDE SEQUENCE [LARGE SCALE GENOMIC DNA]</scope>
    <source>
        <strain evidence="8 9">NST_G2</strain>
    </source>
</reference>
<dbReference type="STRING" id="70667.A0A183SP82"/>
<comment type="similarity">
    <text evidence="2">Belongs to the glycosyltransferase 31 family. Beta3-Gal-T subfamily.</text>
</comment>
<dbReference type="AlphaFoldDB" id="A0A183SP82"/>
<evidence type="ECO:0000313" key="8">
    <source>
        <dbReference type="EMBL" id="VDL92415.1"/>
    </source>
</evidence>
<gene>
    <name evidence="8" type="ORF">SSLN_LOCUS6030</name>
</gene>
<keyword evidence="5" id="KW-1133">Transmembrane helix</keyword>
<feature type="region of interest" description="Disordered" evidence="7">
    <location>
        <begin position="173"/>
        <end position="193"/>
    </location>
</feature>
<dbReference type="Gene3D" id="3.90.550.50">
    <property type="match status" value="1"/>
</dbReference>
<accession>A0A183SP82</accession>
<dbReference type="PANTHER" id="PTHR23033">
    <property type="entry name" value="BETA1,3-GALACTOSYLTRANSFERASE"/>
    <property type="match status" value="1"/>
</dbReference>
<evidence type="ECO:0000256" key="6">
    <source>
        <dbReference type="ARBA" id="ARBA00023136"/>
    </source>
</evidence>
<evidence type="ECO:0000256" key="7">
    <source>
        <dbReference type="SAM" id="MobiDB-lite"/>
    </source>
</evidence>
<evidence type="ECO:0000256" key="5">
    <source>
        <dbReference type="ARBA" id="ARBA00022989"/>
    </source>
</evidence>
<evidence type="ECO:0000256" key="3">
    <source>
        <dbReference type="ARBA" id="ARBA00022692"/>
    </source>
</evidence>
<organism evidence="10">
    <name type="scientific">Schistocephalus solidus</name>
    <name type="common">Tapeworm</name>
    <dbReference type="NCBI Taxonomy" id="70667"/>
    <lineage>
        <taxon>Eukaryota</taxon>
        <taxon>Metazoa</taxon>
        <taxon>Spiralia</taxon>
        <taxon>Lophotrochozoa</taxon>
        <taxon>Platyhelminthes</taxon>
        <taxon>Cestoda</taxon>
        <taxon>Eucestoda</taxon>
        <taxon>Diphyllobothriidea</taxon>
        <taxon>Diphyllobothriidae</taxon>
        <taxon>Schistocephalus</taxon>
    </lineage>
</organism>
<proteinExistence type="inferred from homology"/>
<comment type="subcellular location">
    <subcellularLocation>
        <location evidence="1">Membrane</location>
        <topology evidence="1">Single-pass type II membrane protein</topology>
    </subcellularLocation>
</comment>
<keyword evidence="9" id="KW-1185">Reference proteome</keyword>
<dbReference type="GO" id="GO:0016020">
    <property type="term" value="C:membrane"/>
    <property type="evidence" value="ECO:0007669"/>
    <property type="project" value="UniProtKB-SubCell"/>
</dbReference>
<evidence type="ECO:0000313" key="10">
    <source>
        <dbReference type="WBParaSite" id="SSLN_0000622301-mRNA-1"/>
    </source>
</evidence>
<feature type="compositionally biased region" description="Basic and acidic residues" evidence="7">
    <location>
        <begin position="173"/>
        <end position="185"/>
    </location>
</feature>
<evidence type="ECO:0000313" key="9">
    <source>
        <dbReference type="Proteomes" id="UP000275846"/>
    </source>
</evidence>
<dbReference type="InterPro" id="IPR026050">
    <property type="entry name" value="C1GALT1/C1GALT1_chp1"/>
</dbReference>
<protein>
    <submittedName>
        <fullName evidence="10">Glycoprotein-N-acetylgalactosamine 3-beta-galactosyltransferase 1</fullName>
    </submittedName>
</protein>
<dbReference type="PANTHER" id="PTHR23033:SF14">
    <property type="entry name" value="GLYCOPROTEIN-N-ACETYLGALACTOSAMINE 3-BETA-GALACTOSYLTRANSFERASE 1-RELATED"/>
    <property type="match status" value="1"/>
</dbReference>
<dbReference type="Proteomes" id="UP000275846">
    <property type="component" value="Unassembled WGS sequence"/>
</dbReference>
<keyword evidence="3" id="KW-0812">Transmembrane</keyword>
<evidence type="ECO:0000256" key="2">
    <source>
        <dbReference type="ARBA" id="ARBA00006462"/>
    </source>
</evidence>
<dbReference type="EMBL" id="UYSU01033508">
    <property type="protein sequence ID" value="VDL92415.1"/>
    <property type="molecule type" value="Genomic_DNA"/>
</dbReference>
<keyword evidence="4" id="KW-0735">Signal-anchor</keyword>
<evidence type="ECO:0000256" key="4">
    <source>
        <dbReference type="ARBA" id="ARBA00022968"/>
    </source>
</evidence>
<evidence type="ECO:0000256" key="1">
    <source>
        <dbReference type="ARBA" id="ARBA00004606"/>
    </source>
</evidence>
<dbReference type="OrthoDB" id="414175at2759"/>
<reference evidence="10" key="1">
    <citation type="submission" date="2016-06" db="UniProtKB">
        <authorList>
            <consortium name="WormBaseParasite"/>
        </authorList>
    </citation>
    <scope>IDENTIFICATION</scope>
</reference>